<comment type="caution">
    <text evidence="3">The sequence shown here is derived from an EMBL/GenBank/DDBJ whole genome shotgun (WGS) entry which is preliminary data.</text>
</comment>
<gene>
    <name evidence="3" type="ORF">CARN4_0122</name>
</gene>
<protein>
    <recommendedName>
        <fullName evidence="2">HTH cro/C1-type domain-containing protein</fullName>
    </recommendedName>
</protein>
<dbReference type="InterPro" id="IPR001387">
    <property type="entry name" value="Cro/C1-type_HTH"/>
</dbReference>
<name>E6Q0R6_9ZZZZ</name>
<keyword evidence="1" id="KW-0812">Transmembrane</keyword>
<feature type="domain" description="HTH cro/C1-type" evidence="2">
    <location>
        <begin position="22"/>
        <end position="60"/>
    </location>
</feature>
<evidence type="ECO:0000256" key="1">
    <source>
        <dbReference type="SAM" id="Phobius"/>
    </source>
</evidence>
<organism evidence="3">
    <name type="scientific">mine drainage metagenome</name>
    <dbReference type="NCBI Taxonomy" id="410659"/>
    <lineage>
        <taxon>unclassified sequences</taxon>
        <taxon>metagenomes</taxon>
        <taxon>ecological metagenomes</taxon>
    </lineage>
</organism>
<reference evidence="3" key="1">
    <citation type="submission" date="2009-10" db="EMBL/GenBank/DDBJ databases">
        <title>Diversity of trophic interactions inside an arsenic-rich microbial ecosystem.</title>
        <authorList>
            <person name="Bertin P.N."/>
            <person name="Heinrich-Salmeron A."/>
            <person name="Pelletier E."/>
            <person name="Goulhen-Chollet F."/>
            <person name="Arsene-Ploetze F."/>
            <person name="Gallien S."/>
            <person name="Calteau A."/>
            <person name="Vallenet D."/>
            <person name="Casiot C."/>
            <person name="Chane-Woon-Ming B."/>
            <person name="Giloteaux L."/>
            <person name="Barakat M."/>
            <person name="Bonnefoy V."/>
            <person name="Bruneel O."/>
            <person name="Chandler M."/>
            <person name="Cleiss J."/>
            <person name="Duran R."/>
            <person name="Elbaz-Poulichet F."/>
            <person name="Fonknechten N."/>
            <person name="Lauga B."/>
            <person name="Mornico D."/>
            <person name="Ortet P."/>
            <person name="Schaeffer C."/>
            <person name="Siguier P."/>
            <person name="Alexander Thil Smith A."/>
            <person name="Van Dorsselaer A."/>
            <person name="Weissenbach J."/>
            <person name="Medigue C."/>
            <person name="Le Paslier D."/>
        </authorList>
    </citation>
    <scope>NUCLEOTIDE SEQUENCE</scope>
</reference>
<evidence type="ECO:0000313" key="3">
    <source>
        <dbReference type="EMBL" id="CBI00776.1"/>
    </source>
</evidence>
<proteinExistence type="predicted"/>
<keyword evidence="1" id="KW-1133">Transmembrane helix</keyword>
<dbReference type="AlphaFoldDB" id="E6Q0R6"/>
<feature type="transmembrane region" description="Helical" evidence="1">
    <location>
        <begin position="83"/>
        <end position="104"/>
    </location>
</feature>
<keyword evidence="1" id="KW-0472">Membrane</keyword>
<evidence type="ECO:0000259" key="2">
    <source>
        <dbReference type="PROSITE" id="PS50943"/>
    </source>
</evidence>
<dbReference type="EMBL" id="CABO01000005">
    <property type="protein sequence ID" value="CBI00776.1"/>
    <property type="molecule type" value="Genomic_DNA"/>
</dbReference>
<accession>E6Q0R6</accession>
<dbReference type="PROSITE" id="PS50943">
    <property type="entry name" value="HTH_CROC1"/>
    <property type="match status" value="1"/>
</dbReference>
<sequence>MRVAKGYGSQRMLADATRTIDAEATGVSPRLVWDAEHGKPVSLRTHALIARALTVNPDELVALGDAAAGGLTGDASRRLKSGFAFIGIAIAVAALSVVLVVGLVHRPVGSRVVRAELLPLPHLFVDMRAKASIASNMTLKHDLLCGNLTILAGVTLNTDGHNIFCSGSFRNAGEIVTGYSGFQDYPVSYGGAGGAGAACGPRRVVPGFSTLASTISGSRNGAAMKLPTLSRALLRRWYRIGLRHLLAGAAGGGGSLRAGQVGGPGAYGLYIQARRVDAGIIRASGLNGCSGRGTCGSAAGGGGGGGAIILAYGSAGLVPGRYLTRGGSGSMGSCGTGGRGGSGSAAMVSFGRMAPIVPMPERDPSSDVPPMRITNVIFSARGTMYTVTIVGSGFGTIAHIAGRRKLHRFRIANSSERFEAGYSGDRIPLDYRRWSPRRIVVAGFHAYPGDCIAIGIWNPATHQAAAWGGNVPPVPVGVPHISSARVAASGEVTILGSGFGATPSRVPFASNQNLVILSDLAYHSTNSGPSILYSVGGTWTPTMVLVDYWSNTKIEIAGIKGSNGLDKMRIERGDPVSVEVQNIWSKTLTGWGGVAQ</sequence>